<comment type="subcellular location">
    <subcellularLocation>
        <location evidence="1">Endoplasmic reticulum membrane</location>
        <topology evidence="1">Multi-pass membrane protein</topology>
    </subcellularLocation>
</comment>
<evidence type="ECO:0000256" key="5">
    <source>
        <dbReference type="ARBA" id="ARBA00023136"/>
    </source>
</evidence>
<keyword evidence="8" id="KW-1185">Reference proteome</keyword>
<dbReference type="EMBL" id="JAKCXM010000112">
    <property type="protein sequence ID" value="KAJ0402049.1"/>
    <property type="molecule type" value="Genomic_DNA"/>
</dbReference>
<keyword evidence="2 6" id="KW-0812">Transmembrane</keyword>
<keyword evidence="5 6" id="KW-0472">Membrane</keyword>
<evidence type="ECO:0000256" key="3">
    <source>
        <dbReference type="ARBA" id="ARBA00022824"/>
    </source>
</evidence>
<evidence type="ECO:0000256" key="2">
    <source>
        <dbReference type="ARBA" id="ARBA00022692"/>
    </source>
</evidence>
<keyword evidence="3" id="KW-0256">Endoplasmic reticulum</keyword>
<evidence type="ECO:0000256" key="6">
    <source>
        <dbReference type="SAM" id="Phobius"/>
    </source>
</evidence>
<dbReference type="GO" id="GO:0005789">
    <property type="term" value="C:endoplasmic reticulum membrane"/>
    <property type="evidence" value="ECO:0007669"/>
    <property type="project" value="UniProtKB-SubCell"/>
</dbReference>
<dbReference type="GO" id="GO:0070072">
    <property type="term" value="P:vacuolar proton-transporting V-type ATPase complex assembly"/>
    <property type="evidence" value="ECO:0007669"/>
    <property type="project" value="InterPro"/>
</dbReference>
<dbReference type="AlphaFoldDB" id="A0AAD5M3Y4"/>
<dbReference type="InterPro" id="IPR021013">
    <property type="entry name" value="ATPase_Vma12"/>
</dbReference>
<keyword evidence="4 6" id="KW-1133">Transmembrane helix</keyword>
<protein>
    <recommendedName>
        <fullName evidence="9">Transmembrane protein</fullName>
    </recommendedName>
</protein>
<evidence type="ECO:0000313" key="7">
    <source>
        <dbReference type="EMBL" id="KAJ0402049.1"/>
    </source>
</evidence>
<sequence>MPFQAELEGDGVAALRSFLRERMARSTELRALLDASDARRLTPTELRRFADWLRELRAADPSTPTLRQLLAANARVVPRVVAEDGGSDLATVAADEKARQRYLAKRRKQLQRLDEEMRYGRLVRNVKKETASKELQRNLKSVRQHMSIGANMIVSRIVAFIVVYMVSRPLFDSETKVLMHRVIAGLAGAIGMMLLEMVLFITRAAKYEAIESYQRKQHEGVF</sequence>
<feature type="transmembrane region" description="Helical" evidence="6">
    <location>
        <begin position="146"/>
        <end position="166"/>
    </location>
</feature>
<comment type="caution">
    <text evidence="7">The sequence shown here is derived from an EMBL/GenBank/DDBJ whole genome shotgun (WGS) entry which is preliminary data.</text>
</comment>
<dbReference type="Pfam" id="PF11712">
    <property type="entry name" value="Vma12"/>
    <property type="match status" value="1"/>
</dbReference>
<name>A0AAD5M3Y4_PYTIN</name>
<reference evidence="7" key="1">
    <citation type="submission" date="2021-12" db="EMBL/GenBank/DDBJ databases">
        <title>Prjna785345.</title>
        <authorList>
            <person name="Rujirawat T."/>
            <person name="Krajaejun T."/>
        </authorList>
    </citation>
    <scope>NUCLEOTIDE SEQUENCE</scope>
    <source>
        <strain evidence="7">Pi057C3</strain>
    </source>
</reference>
<dbReference type="PANTHER" id="PTHR31394">
    <property type="entry name" value="TRANSMEMBRANE PROTEIN 199"/>
    <property type="match status" value="1"/>
</dbReference>
<gene>
    <name evidence="7" type="ORF">P43SY_009254</name>
</gene>
<evidence type="ECO:0000256" key="4">
    <source>
        <dbReference type="ARBA" id="ARBA00022989"/>
    </source>
</evidence>
<proteinExistence type="predicted"/>
<dbReference type="Proteomes" id="UP001209570">
    <property type="component" value="Unassembled WGS sequence"/>
</dbReference>
<dbReference type="PANTHER" id="PTHR31394:SF1">
    <property type="entry name" value="TRANSMEMBRANE PROTEIN 199"/>
    <property type="match status" value="1"/>
</dbReference>
<evidence type="ECO:0000256" key="1">
    <source>
        <dbReference type="ARBA" id="ARBA00004477"/>
    </source>
</evidence>
<organism evidence="7 8">
    <name type="scientific">Pythium insidiosum</name>
    <name type="common">Pythiosis disease agent</name>
    <dbReference type="NCBI Taxonomy" id="114742"/>
    <lineage>
        <taxon>Eukaryota</taxon>
        <taxon>Sar</taxon>
        <taxon>Stramenopiles</taxon>
        <taxon>Oomycota</taxon>
        <taxon>Peronosporomycetes</taxon>
        <taxon>Pythiales</taxon>
        <taxon>Pythiaceae</taxon>
        <taxon>Pythium</taxon>
    </lineage>
</organism>
<accession>A0AAD5M3Y4</accession>
<evidence type="ECO:0008006" key="9">
    <source>
        <dbReference type="Google" id="ProtNLM"/>
    </source>
</evidence>
<evidence type="ECO:0000313" key="8">
    <source>
        <dbReference type="Proteomes" id="UP001209570"/>
    </source>
</evidence>
<feature type="transmembrane region" description="Helical" evidence="6">
    <location>
        <begin position="178"/>
        <end position="201"/>
    </location>
</feature>